<evidence type="ECO:0000256" key="2">
    <source>
        <dbReference type="ARBA" id="ARBA00023274"/>
    </source>
</evidence>
<evidence type="ECO:0000313" key="4">
    <source>
        <dbReference type="EMBL" id="SVE01580.1"/>
    </source>
</evidence>
<protein>
    <recommendedName>
        <fullName evidence="5">30S ribosomal protein S24e</fullName>
    </recommendedName>
</protein>
<dbReference type="GO" id="GO:0006412">
    <property type="term" value="P:translation"/>
    <property type="evidence" value="ECO:0007669"/>
    <property type="project" value="InterPro"/>
</dbReference>
<evidence type="ECO:0000256" key="3">
    <source>
        <dbReference type="SAM" id="MobiDB-lite"/>
    </source>
</evidence>
<feature type="region of interest" description="Disordered" evidence="3">
    <location>
        <begin position="73"/>
        <end position="138"/>
    </location>
</feature>
<proteinExistence type="inferred from homology"/>
<dbReference type="GO" id="GO:0003735">
    <property type="term" value="F:structural constituent of ribosome"/>
    <property type="evidence" value="ECO:0007669"/>
    <property type="project" value="InterPro"/>
</dbReference>
<evidence type="ECO:0008006" key="5">
    <source>
        <dbReference type="Google" id="ProtNLM"/>
    </source>
</evidence>
<dbReference type="GO" id="GO:1990904">
    <property type="term" value="C:ribonucleoprotein complex"/>
    <property type="evidence" value="ECO:0007669"/>
    <property type="project" value="UniProtKB-KW"/>
</dbReference>
<accession>A0A383A212</accession>
<organism evidence="4">
    <name type="scientific">marine metagenome</name>
    <dbReference type="NCBI Taxonomy" id="408172"/>
    <lineage>
        <taxon>unclassified sequences</taxon>
        <taxon>metagenomes</taxon>
        <taxon>ecological metagenomes</taxon>
    </lineage>
</organism>
<sequence>MELEITEQNDNPLLNRQEVKLVIKHENDSTPRRNQVIKSLSEQLKAKRELVIIDHLKNSYGKTETHGYAKIYTDKDSLTKIETKPSMERHKDIDSHSKKAKTEKAPEAKEAAEDSPEEDKTEEAAVKDSADNESEQDE</sequence>
<dbReference type="HAMAP" id="MF_00545">
    <property type="entry name" value="Ribosomal_eS24"/>
    <property type="match status" value="1"/>
</dbReference>
<dbReference type="AlphaFoldDB" id="A0A383A212"/>
<dbReference type="Pfam" id="PF01282">
    <property type="entry name" value="Ribosomal_S24e"/>
    <property type="match status" value="1"/>
</dbReference>
<dbReference type="InterPro" id="IPR012678">
    <property type="entry name" value="Ribosomal_uL23/eL15/eS24_sf"/>
</dbReference>
<reference evidence="4" key="1">
    <citation type="submission" date="2018-05" db="EMBL/GenBank/DDBJ databases">
        <authorList>
            <person name="Lanie J.A."/>
            <person name="Ng W.-L."/>
            <person name="Kazmierczak K.M."/>
            <person name="Andrzejewski T.M."/>
            <person name="Davidsen T.M."/>
            <person name="Wayne K.J."/>
            <person name="Tettelin H."/>
            <person name="Glass J.I."/>
            <person name="Rusch D."/>
            <person name="Podicherti R."/>
            <person name="Tsui H.-C.T."/>
            <person name="Winkler M.E."/>
        </authorList>
    </citation>
    <scope>NUCLEOTIDE SEQUENCE</scope>
</reference>
<dbReference type="EMBL" id="UINC01188384">
    <property type="protein sequence ID" value="SVE01580.1"/>
    <property type="molecule type" value="Genomic_DNA"/>
</dbReference>
<dbReference type="GO" id="GO:0005840">
    <property type="term" value="C:ribosome"/>
    <property type="evidence" value="ECO:0007669"/>
    <property type="project" value="UniProtKB-KW"/>
</dbReference>
<dbReference type="Gene3D" id="3.30.70.3370">
    <property type="match status" value="1"/>
</dbReference>
<dbReference type="SUPFAM" id="SSF54189">
    <property type="entry name" value="Ribosomal proteins S24e, L23 and L15e"/>
    <property type="match status" value="1"/>
</dbReference>
<gene>
    <name evidence="4" type="ORF">METZ01_LOCUS454434</name>
</gene>
<evidence type="ECO:0000256" key="1">
    <source>
        <dbReference type="ARBA" id="ARBA00022980"/>
    </source>
</evidence>
<keyword evidence="1" id="KW-0689">Ribosomal protein</keyword>
<name>A0A383A212_9ZZZZ</name>
<dbReference type="InterPro" id="IPR053709">
    <property type="entry name" value="eRP_eS24_sf"/>
</dbReference>
<feature type="compositionally biased region" description="Basic and acidic residues" evidence="3">
    <location>
        <begin position="73"/>
        <end position="112"/>
    </location>
</feature>
<dbReference type="InterPro" id="IPR001976">
    <property type="entry name" value="Ribosomal_eS24"/>
</dbReference>
<keyword evidence="2" id="KW-0687">Ribonucleoprotein</keyword>